<sequence length="60" mass="6770">PAEDELPDAAEEIQPISTVDEAVLHRSHRVILTSSITVWYTGATIRDMKKLQHVVRSTEK</sequence>
<organism evidence="1">
    <name type="scientific">Nothobranchius korthausae</name>
    <dbReference type="NCBI Taxonomy" id="1143690"/>
    <lineage>
        <taxon>Eukaryota</taxon>
        <taxon>Metazoa</taxon>
        <taxon>Chordata</taxon>
        <taxon>Craniata</taxon>
        <taxon>Vertebrata</taxon>
        <taxon>Euteleostomi</taxon>
        <taxon>Actinopterygii</taxon>
        <taxon>Neopterygii</taxon>
        <taxon>Teleostei</taxon>
        <taxon>Neoteleostei</taxon>
        <taxon>Acanthomorphata</taxon>
        <taxon>Ovalentaria</taxon>
        <taxon>Atherinomorphae</taxon>
        <taxon>Cyprinodontiformes</taxon>
        <taxon>Nothobranchiidae</taxon>
        <taxon>Nothobranchius</taxon>
    </lineage>
</organism>
<feature type="non-terminal residue" evidence="1">
    <location>
        <position position="60"/>
    </location>
</feature>
<dbReference type="EMBL" id="HAEB01000783">
    <property type="protein sequence ID" value="SBQ47256.1"/>
    <property type="molecule type" value="Transcribed_RNA"/>
</dbReference>
<feature type="non-terminal residue" evidence="1">
    <location>
        <position position="1"/>
    </location>
</feature>
<evidence type="ECO:0000313" key="1">
    <source>
        <dbReference type="EMBL" id="SBQ47256.1"/>
    </source>
</evidence>
<gene>
    <name evidence="1" type="primary">CR392001.1</name>
</gene>
<proteinExistence type="predicted"/>
<protein>
    <submittedName>
        <fullName evidence="1">Uncharacterized protein</fullName>
    </submittedName>
</protein>
<dbReference type="AlphaFoldDB" id="A0A1A8EJF6"/>
<accession>A0A1A8EJF6</accession>
<reference evidence="1" key="1">
    <citation type="submission" date="2016-05" db="EMBL/GenBank/DDBJ databases">
        <authorList>
            <person name="Lavstsen T."/>
            <person name="Jespersen J.S."/>
        </authorList>
    </citation>
    <scope>NUCLEOTIDE SEQUENCE</scope>
    <source>
        <tissue evidence="1">Brain</tissue>
    </source>
</reference>
<name>A0A1A8EJF6_9TELE</name>
<reference evidence="1" key="2">
    <citation type="submission" date="2016-06" db="EMBL/GenBank/DDBJ databases">
        <title>The genome of a short-lived fish provides insights into sex chromosome evolution and the genetic control of aging.</title>
        <authorList>
            <person name="Reichwald K."/>
            <person name="Felder M."/>
            <person name="Petzold A."/>
            <person name="Koch P."/>
            <person name="Groth M."/>
            <person name="Platzer M."/>
        </authorList>
    </citation>
    <scope>NUCLEOTIDE SEQUENCE</scope>
    <source>
        <tissue evidence="1">Brain</tissue>
    </source>
</reference>